<comment type="caution">
    <text evidence="1">The sequence shown here is derived from an EMBL/GenBank/DDBJ whole genome shotgun (WGS) entry which is preliminary data.</text>
</comment>
<organism evidence="1">
    <name type="scientific">marine sediment metagenome</name>
    <dbReference type="NCBI Taxonomy" id="412755"/>
    <lineage>
        <taxon>unclassified sequences</taxon>
        <taxon>metagenomes</taxon>
        <taxon>ecological metagenomes</taxon>
    </lineage>
</organism>
<feature type="non-terminal residue" evidence="1">
    <location>
        <position position="35"/>
    </location>
</feature>
<sequence length="35" mass="4174">MDVQEFKELVKVCTNKYEHFKKDFDAVFNSIGDFT</sequence>
<dbReference type="AlphaFoldDB" id="A0A0F9HHB6"/>
<dbReference type="EMBL" id="LAZR01015131">
    <property type="protein sequence ID" value="KKM14502.1"/>
    <property type="molecule type" value="Genomic_DNA"/>
</dbReference>
<accession>A0A0F9HHB6</accession>
<protein>
    <submittedName>
        <fullName evidence="1">Uncharacterized protein</fullName>
    </submittedName>
</protein>
<gene>
    <name evidence="1" type="ORF">LCGC14_1705500</name>
</gene>
<reference evidence="1" key="1">
    <citation type="journal article" date="2015" name="Nature">
        <title>Complex archaea that bridge the gap between prokaryotes and eukaryotes.</title>
        <authorList>
            <person name="Spang A."/>
            <person name="Saw J.H."/>
            <person name="Jorgensen S.L."/>
            <person name="Zaremba-Niedzwiedzka K."/>
            <person name="Martijn J."/>
            <person name="Lind A.E."/>
            <person name="van Eijk R."/>
            <person name="Schleper C."/>
            <person name="Guy L."/>
            <person name="Ettema T.J."/>
        </authorList>
    </citation>
    <scope>NUCLEOTIDE SEQUENCE</scope>
</reference>
<proteinExistence type="predicted"/>
<evidence type="ECO:0000313" key="1">
    <source>
        <dbReference type="EMBL" id="KKM14502.1"/>
    </source>
</evidence>
<name>A0A0F9HHB6_9ZZZZ</name>